<keyword evidence="8 9" id="KW-0472">Membrane</keyword>
<evidence type="ECO:0000256" key="1">
    <source>
        <dbReference type="ARBA" id="ARBA00000215"/>
    </source>
</evidence>
<evidence type="ECO:0000256" key="9">
    <source>
        <dbReference type="RuleBase" id="RU368035"/>
    </source>
</evidence>
<protein>
    <recommendedName>
        <fullName evidence="9">Riboflavin transporter</fullName>
    </recommendedName>
</protein>
<feature type="transmembrane region" description="Helical" evidence="9">
    <location>
        <begin position="403"/>
        <end position="429"/>
    </location>
</feature>
<feature type="transmembrane region" description="Helical" evidence="9">
    <location>
        <begin position="303"/>
        <end position="323"/>
    </location>
</feature>
<evidence type="ECO:0000256" key="6">
    <source>
        <dbReference type="ARBA" id="ARBA00022692"/>
    </source>
</evidence>
<evidence type="ECO:0000313" key="11">
    <source>
        <dbReference type="Proteomes" id="UP000663828"/>
    </source>
</evidence>
<evidence type="ECO:0000256" key="4">
    <source>
        <dbReference type="ARBA" id="ARBA00022448"/>
    </source>
</evidence>
<dbReference type="AlphaFoldDB" id="A0A815G0N6"/>
<comment type="subcellular location">
    <subcellularLocation>
        <location evidence="2 9">Cell membrane</location>
        <topology evidence="2 9">Multi-pass membrane protein</topology>
    </subcellularLocation>
</comment>
<evidence type="ECO:0000313" key="10">
    <source>
        <dbReference type="EMBL" id="CAF1332404.1"/>
    </source>
</evidence>
<feature type="transmembrane region" description="Helical" evidence="9">
    <location>
        <begin position="110"/>
        <end position="130"/>
    </location>
</feature>
<feature type="transmembrane region" description="Helical" evidence="9">
    <location>
        <begin position="78"/>
        <end position="98"/>
    </location>
</feature>
<keyword evidence="6 9" id="KW-0812">Transmembrane</keyword>
<gene>
    <name evidence="10" type="ORF">XAT740_LOCUS30503</name>
</gene>
<reference evidence="10" key="1">
    <citation type="submission" date="2021-02" db="EMBL/GenBank/DDBJ databases">
        <authorList>
            <person name="Nowell W R."/>
        </authorList>
    </citation>
    <scope>NUCLEOTIDE SEQUENCE</scope>
</reference>
<comment type="similarity">
    <text evidence="3 9">Belongs to the riboflavin transporter family.</text>
</comment>
<evidence type="ECO:0000256" key="3">
    <source>
        <dbReference type="ARBA" id="ARBA00006366"/>
    </source>
</evidence>
<feature type="transmembrane region" description="Helical" evidence="9">
    <location>
        <begin position="5"/>
        <end position="23"/>
    </location>
</feature>
<comment type="function">
    <text evidence="9">Plasma membrane transporter mediating the uptake by cells of the water soluble vitamin B2/riboflavin that plays a key role in biochemical oxidation-reduction reactions of the carbohydrate, lipid, and amino acid metabolism.</text>
</comment>
<evidence type="ECO:0000256" key="2">
    <source>
        <dbReference type="ARBA" id="ARBA00004651"/>
    </source>
</evidence>
<dbReference type="Proteomes" id="UP000663828">
    <property type="component" value="Unassembled WGS sequence"/>
</dbReference>
<dbReference type="PANTHER" id="PTHR12929:SF10">
    <property type="entry name" value="RIBOFLAVIN TRANSPORTER"/>
    <property type="match status" value="1"/>
</dbReference>
<name>A0A815G0N6_ADIRI</name>
<dbReference type="GO" id="GO:0032217">
    <property type="term" value="F:riboflavin transmembrane transporter activity"/>
    <property type="evidence" value="ECO:0007669"/>
    <property type="project" value="UniProtKB-UniRule"/>
</dbReference>
<feature type="transmembrane region" description="Helical" evidence="9">
    <location>
        <begin position="363"/>
        <end position="383"/>
    </location>
</feature>
<feature type="transmembrane region" description="Helical" evidence="9">
    <location>
        <begin position="330"/>
        <end position="351"/>
    </location>
</feature>
<evidence type="ECO:0000256" key="8">
    <source>
        <dbReference type="ARBA" id="ARBA00023136"/>
    </source>
</evidence>
<dbReference type="GO" id="GO:0005886">
    <property type="term" value="C:plasma membrane"/>
    <property type="evidence" value="ECO:0007669"/>
    <property type="project" value="UniProtKB-SubCell"/>
</dbReference>
<comment type="catalytic activity">
    <reaction evidence="1 9">
        <text>riboflavin(in) = riboflavin(out)</text>
        <dbReference type="Rhea" id="RHEA:35015"/>
        <dbReference type="ChEBI" id="CHEBI:57986"/>
    </reaction>
</comment>
<dbReference type="EMBL" id="CAJNOR010002725">
    <property type="protein sequence ID" value="CAF1332404.1"/>
    <property type="molecule type" value="Genomic_DNA"/>
</dbReference>
<comment type="caution">
    <text evidence="10">The sequence shown here is derived from an EMBL/GenBank/DDBJ whole genome shotgun (WGS) entry which is preliminary data.</text>
</comment>
<keyword evidence="5 9" id="KW-1003">Cell membrane</keyword>
<evidence type="ECO:0000256" key="5">
    <source>
        <dbReference type="ARBA" id="ARBA00022475"/>
    </source>
</evidence>
<feature type="transmembrane region" description="Helical" evidence="9">
    <location>
        <begin position="142"/>
        <end position="163"/>
    </location>
</feature>
<feature type="transmembrane region" description="Helical" evidence="9">
    <location>
        <begin position="43"/>
        <end position="66"/>
    </location>
</feature>
<dbReference type="PANTHER" id="PTHR12929">
    <property type="entry name" value="SOLUTE CARRIER FAMILY 52"/>
    <property type="match status" value="1"/>
</dbReference>
<dbReference type="Pfam" id="PF06237">
    <property type="entry name" value="SLC52_ribofla_tr"/>
    <property type="match status" value="1"/>
</dbReference>
<dbReference type="InterPro" id="IPR009357">
    <property type="entry name" value="Riboflavin_transptr"/>
</dbReference>
<feature type="transmembrane region" description="Helical" evidence="9">
    <location>
        <begin position="194"/>
        <end position="213"/>
    </location>
</feature>
<organism evidence="10 11">
    <name type="scientific">Adineta ricciae</name>
    <name type="common">Rotifer</name>
    <dbReference type="NCBI Taxonomy" id="249248"/>
    <lineage>
        <taxon>Eukaryota</taxon>
        <taxon>Metazoa</taxon>
        <taxon>Spiralia</taxon>
        <taxon>Gnathifera</taxon>
        <taxon>Rotifera</taxon>
        <taxon>Eurotatoria</taxon>
        <taxon>Bdelloidea</taxon>
        <taxon>Adinetida</taxon>
        <taxon>Adinetidae</taxon>
        <taxon>Adineta</taxon>
    </lineage>
</organism>
<proteinExistence type="inferred from homology"/>
<keyword evidence="11" id="KW-1185">Reference proteome</keyword>
<keyword evidence="7 9" id="KW-1133">Transmembrane helix</keyword>
<feature type="transmembrane region" description="Helical" evidence="9">
    <location>
        <begin position="270"/>
        <end position="291"/>
    </location>
</feature>
<keyword evidence="4 9" id="KW-0813">Transport</keyword>
<evidence type="ECO:0000256" key="7">
    <source>
        <dbReference type="ARBA" id="ARBA00022989"/>
    </source>
</evidence>
<accession>A0A815G0N6</accession>
<sequence length="441" mass="49116">MASRWAQVTCFILIVIMNLSSWIDIQGIMVELPLIIPLLPEGWALPSSMTICATVAGIAPILVLILRCYQGKRFSEIPFIYIIIIVGIISCCVLAFFWQRTAFIFGSQRSIWLLGGVLTLSTVDCTSSLVYFDYMKRFRASYLTAVFLGEGLTGLIPTLLVLAQGLGSEEVCIPIVNGTGFTAQYTQPRFSVKIFMFCIGGILMLSLLAFVLLRWSNLVLLADAANPQSPDSNQPAEVIDRAESMAMIPETKLEKCSSSSSSSQMSYKSYLFQLTLNTIMSAFIYGCLPSLSTYSMLPYGQKAFYYSSILNPLAYPVASLVSIRWVTMSTLATILWSSIGFGLCVFIAIIAWQSPCPWWADTFHGGLIMTGVWFITILIVAYIRIAIGNRIRREWLQESAMFYFGLTVELGSVIGSVPMYILVSVLHLFTERQPCQRYCLK</sequence>